<dbReference type="EMBL" id="CALOZG010000011">
    <property type="protein sequence ID" value="CAH4030730.1"/>
    <property type="molecule type" value="Genomic_DNA"/>
</dbReference>
<evidence type="ECO:0000313" key="2">
    <source>
        <dbReference type="EMBL" id="CAH4030730.1"/>
    </source>
</evidence>
<reference evidence="2" key="1">
    <citation type="submission" date="2022-05" db="EMBL/GenBank/DDBJ databases">
        <authorList>
            <person name="Okamura Y."/>
        </authorList>
    </citation>
    <scope>NUCLEOTIDE SEQUENCE</scope>
</reference>
<dbReference type="AlphaFoldDB" id="A0A9P0TK59"/>
<gene>
    <name evidence="2" type="ORF">PIBRA_LOCUS7348</name>
</gene>
<sequence>MSCFTDLENIDDEIKELFKNYKNKRATIYEPCTNNNFKECLIGLSEELGLLNISYVFNPHINIEEETLSSDALIKLINAVWTLLHHYKNISEKCEALQEQNYILEHSNKQLNGSMGKLKNKLNTEKNESRACVASAQRVSDQSNEVYQKLIDTRAKLNHVVKQKEANEKSLQNKIARLTLENEKLTDKLRGKPGGYTPCADVCDATIRQLKEKEKKHKSIIAQLQANNQELLNEVISMKEEVILTGLKNI</sequence>
<proteinExistence type="predicted"/>
<feature type="coiled-coil region" evidence="1">
    <location>
        <begin position="154"/>
        <end position="241"/>
    </location>
</feature>
<evidence type="ECO:0000256" key="1">
    <source>
        <dbReference type="SAM" id="Coils"/>
    </source>
</evidence>
<dbReference type="OrthoDB" id="312015at2759"/>
<dbReference type="Proteomes" id="UP001152562">
    <property type="component" value="Unassembled WGS sequence"/>
</dbReference>
<protein>
    <submittedName>
        <fullName evidence="2">Uncharacterized protein</fullName>
    </submittedName>
</protein>
<keyword evidence="3" id="KW-1185">Reference proteome</keyword>
<name>A0A9P0TK59_PIEBR</name>
<keyword evidence="1" id="KW-0175">Coiled coil</keyword>
<evidence type="ECO:0000313" key="3">
    <source>
        <dbReference type="Proteomes" id="UP001152562"/>
    </source>
</evidence>
<accession>A0A9P0TK59</accession>
<comment type="caution">
    <text evidence="2">The sequence shown here is derived from an EMBL/GenBank/DDBJ whole genome shotgun (WGS) entry which is preliminary data.</text>
</comment>
<organism evidence="2 3">
    <name type="scientific">Pieris brassicae</name>
    <name type="common">White butterfly</name>
    <name type="synonym">Large white butterfly</name>
    <dbReference type="NCBI Taxonomy" id="7116"/>
    <lineage>
        <taxon>Eukaryota</taxon>
        <taxon>Metazoa</taxon>
        <taxon>Ecdysozoa</taxon>
        <taxon>Arthropoda</taxon>
        <taxon>Hexapoda</taxon>
        <taxon>Insecta</taxon>
        <taxon>Pterygota</taxon>
        <taxon>Neoptera</taxon>
        <taxon>Endopterygota</taxon>
        <taxon>Lepidoptera</taxon>
        <taxon>Glossata</taxon>
        <taxon>Ditrysia</taxon>
        <taxon>Papilionoidea</taxon>
        <taxon>Pieridae</taxon>
        <taxon>Pierinae</taxon>
        <taxon>Pieris</taxon>
    </lineage>
</organism>